<reference evidence="9 10" key="1">
    <citation type="submission" date="2022-01" db="EMBL/GenBank/DDBJ databases">
        <title>Novel bile acid biosynthetic pathways are enriched in the microbiome of centenarians.</title>
        <authorList>
            <person name="Sato Y."/>
            <person name="Atarashi K."/>
            <person name="Plichta R.D."/>
            <person name="Arai Y."/>
            <person name="Sasajima S."/>
            <person name="Kearney M.S."/>
            <person name="Suda W."/>
            <person name="Takeshita K."/>
            <person name="Sasaki T."/>
            <person name="Okamoto S."/>
            <person name="Skelly N.A."/>
            <person name="Okamura Y."/>
            <person name="Vlamakis H."/>
            <person name="Li Y."/>
            <person name="Tanoue T."/>
            <person name="Takei H."/>
            <person name="Nittono H."/>
            <person name="Narushima S."/>
            <person name="Irie J."/>
            <person name="Itoh H."/>
            <person name="Moriya K."/>
            <person name="Sugiura Y."/>
            <person name="Suematsu M."/>
            <person name="Moritoki N."/>
            <person name="Shibata S."/>
            <person name="Littman R.D."/>
            <person name="Fischbach A.M."/>
            <person name="Uwamino Y."/>
            <person name="Inoue T."/>
            <person name="Honda A."/>
            <person name="Hattori M."/>
            <person name="Murai T."/>
            <person name="Xavier J.R."/>
            <person name="Hirose N."/>
            <person name="Honda K."/>
        </authorList>
    </citation>
    <scope>NUCLEOTIDE SEQUENCE [LARGE SCALE GENOMIC DNA]</scope>
    <source>
        <strain evidence="9 10">CE91-St30</strain>
    </source>
</reference>
<dbReference type="InterPro" id="IPR017900">
    <property type="entry name" value="4Fe4S_Fe_S_CS"/>
</dbReference>
<evidence type="ECO:0000256" key="2">
    <source>
        <dbReference type="ARBA" id="ARBA00022485"/>
    </source>
</evidence>
<proteinExistence type="predicted"/>
<evidence type="ECO:0000313" key="9">
    <source>
        <dbReference type="EMBL" id="BDE96657.1"/>
    </source>
</evidence>
<dbReference type="SUPFAM" id="SSF54862">
    <property type="entry name" value="4Fe-4S ferredoxins"/>
    <property type="match status" value="1"/>
</dbReference>
<dbReference type="Pfam" id="PF12800">
    <property type="entry name" value="Fer4_4"/>
    <property type="match status" value="1"/>
</dbReference>
<keyword evidence="5" id="KW-0249">Electron transport</keyword>
<dbReference type="Pfam" id="PF13247">
    <property type="entry name" value="Fer4_11"/>
    <property type="match status" value="1"/>
</dbReference>
<evidence type="ECO:0000256" key="7">
    <source>
        <dbReference type="ARBA" id="ARBA00023014"/>
    </source>
</evidence>
<evidence type="ECO:0000256" key="3">
    <source>
        <dbReference type="ARBA" id="ARBA00022723"/>
    </source>
</evidence>
<gene>
    <name evidence="9" type="ORF">CE91St30_19900</name>
</gene>
<organism evidence="9 10">
    <name type="scientific">Raoultibacter timonensis</name>
    <dbReference type="NCBI Taxonomy" id="1907662"/>
    <lineage>
        <taxon>Bacteria</taxon>
        <taxon>Bacillati</taxon>
        <taxon>Actinomycetota</taxon>
        <taxon>Coriobacteriia</taxon>
        <taxon>Eggerthellales</taxon>
        <taxon>Eggerthellaceae</taxon>
        <taxon>Raoultibacter</taxon>
    </lineage>
</organism>
<dbReference type="PANTHER" id="PTHR43177:SF5">
    <property type="entry name" value="ANAEROBIC DIMETHYL SULFOXIDE REDUCTASE CHAIN B-RELATED"/>
    <property type="match status" value="1"/>
</dbReference>
<keyword evidence="3" id="KW-0479">Metal-binding</keyword>
<evidence type="ECO:0000256" key="1">
    <source>
        <dbReference type="ARBA" id="ARBA00022448"/>
    </source>
</evidence>
<dbReference type="Gene3D" id="3.30.70.20">
    <property type="match status" value="2"/>
</dbReference>
<dbReference type="Proteomes" id="UP001320544">
    <property type="component" value="Chromosome"/>
</dbReference>
<feature type="domain" description="4Fe-4S ferredoxin-type" evidence="8">
    <location>
        <begin position="6"/>
        <end position="34"/>
    </location>
</feature>
<keyword evidence="2" id="KW-0004">4Fe-4S</keyword>
<evidence type="ECO:0000313" key="10">
    <source>
        <dbReference type="Proteomes" id="UP001320544"/>
    </source>
</evidence>
<name>A0ABN6MIU7_9ACTN</name>
<dbReference type="CDD" id="cd16371">
    <property type="entry name" value="DMSOR_beta_like"/>
    <property type="match status" value="1"/>
</dbReference>
<dbReference type="EMBL" id="AP025564">
    <property type="protein sequence ID" value="BDE96657.1"/>
    <property type="molecule type" value="Genomic_DNA"/>
</dbReference>
<dbReference type="PROSITE" id="PS51379">
    <property type="entry name" value="4FE4S_FER_2"/>
    <property type="match status" value="3"/>
</dbReference>
<accession>A0ABN6MIU7</accession>
<protein>
    <submittedName>
        <fullName evidence="9">Dimethylsulfoxide reductase, chain B</fullName>
    </submittedName>
</protein>
<keyword evidence="7" id="KW-0411">Iron-sulfur</keyword>
<evidence type="ECO:0000256" key="5">
    <source>
        <dbReference type="ARBA" id="ARBA00022982"/>
    </source>
</evidence>
<feature type="domain" description="4Fe-4S ferredoxin-type" evidence="8">
    <location>
        <begin position="85"/>
        <end position="114"/>
    </location>
</feature>
<evidence type="ECO:0000256" key="4">
    <source>
        <dbReference type="ARBA" id="ARBA00022737"/>
    </source>
</evidence>
<sequence length="185" mass="20330">MVVRQYGFFVDTTRCIKCYSCEVACQQWHQMKAGTFMRRTVHEECTGTFPDVKRRFTSLSCMHCEHPACVGVCPVGALSKRDEDGLVVVDKAKCIGCRSCALACPFDVPRYGDKKIMDKCDGCLSLGRRTDEAPRCVNTCPTRALHFGDLGEMEALAARKGGKRMGGDTAPSVYIASAETQPANE</sequence>
<evidence type="ECO:0000259" key="8">
    <source>
        <dbReference type="PROSITE" id="PS51379"/>
    </source>
</evidence>
<keyword evidence="10" id="KW-1185">Reference proteome</keyword>
<keyword evidence="1" id="KW-0813">Transport</keyword>
<dbReference type="RefSeq" id="WP_244385897.1">
    <property type="nucleotide sequence ID" value="NZ_AP025564.1"/>
</dbReference>
<feature type="domain" description="4Fe-4S ferredoxin-type" evidence="8">
    <location>
        <begin position="52"/>
        <end position="83"/>
    </location>
</feature>
<evidence type="ECO:0000256" key="6">
    <source>
        <dbReference type="ARBA" id="ARBA00023004"/>
    </source>
</evidence>
<dbReference type="PROSITE" id="PS00198">
    <property type="entry name" value="4FE4S_FER_1"/>
    <property type="match status" value="1"/>
</dbReference>
<keyword evidence="4" id="KW-0677">Repeat</keyword>
<keyword evidence="6" id="KW-0408">Iron</keyword>
<dbReference type="PANTHER" id="PTHR43177">
    <property type="entry name" value="PROTEIN NRFC"/>
    <property type="match status" value="1"/>
</dbReference>
<dbReference type="InterPro" id="IPR017896">
    <property type="entry name" value="4Fe4S_Fe-S-bd"/>
</dbReference>
<dbReference type="InterPro" id="IPR050954">
    <property type="entry name" value="ET_IronSulfur_Cluster-Binding"/>
</dbReference>